<feature type="compositionally biased region" description="Basic and acidic residues" evidence="1">
    <location>
        <begin position="113"/>
        <end position="126"/>
    </location>
</feature>
<keyword evidence="2" id="KW-0812">Transmembrane</keyword>
<keyword evidence="4" id="KW-1185">Reference proteome</keyword>
<sequence>MHPNTTITMILVSLVLSVTILGYILAIWWRHRMRKHHRNNRLERPITRPRRPRPRTPETVVFRTELTPLPHLGGRRHWVECREPRGAGRKYQQGQGQRQGQSQGQGQGPGHHGQGEGKSRDRDRDNPTGTGGGGGEWDNDNDNDPGQQEPGKRRSKPASRDEEWGAIPPAPTPSPAVTSPPQRSKRGSKPPSAENQAAGAGAQNEWGAQAPPPGSPRVGSKQGSGTGSGSKQGGNKKPASRGEWEVEQRGSKDGDHGSRRGGSRDGEWGGQRGSRGQGGGSNRDRMTGALPVKKPSSRDGEWGGGSPQKGSQPASQNDWNSTAGEVGVSPEALTKALQGAGEKEGGGGEEPEW</sequence>
<name>A0A319DB87_9EURO</name>
<keyword evidence="2" id="KW-1133">Transmembrane helix</keyword>
<gene>
    <name evidence="3" type="ORF">BO71DRAFT_483658</name>
</gene>
<proteinExistence type="predicted"/>
<evidence type="ECO:0000256" key="2">
    <source>
        <dbReference type="SAM" id="Phobius"/>
    </source>
</evidence>
<feature type="transmembrane region" description="Helical" evidence="2">
    <location>
        <begin position="6"/>
        <end position="29"/>
    </location>
</feature>
<keyword evidence="2" id="KW-0472">Membrane</keyword>
<feature type="compositionally biased region" description="Gly residues" evidence="1">
    <location>
        <begin position="268"/>
        <end position="281"/>
    </location>
</feature>
<feature type="compositionally biased region" description="Polar residues" evidence="1">
    <location>
        <begin position="308"/>
        <end position="323"/>
    </location>
</feature>
<organism evidence="3 4">
    <name type="scientific">Aspergillus ellipticus CBS 707.79</name>
    <dbReference type="NCBI Taxonomy" id="1448320"/>
    <lineage>
        <taxon>Eukaryota</taxon>
        <taxon>Fungi</taxon>
        <taxon>Dikarya</taxon>
        <taxon>Ascomycota</taxon>
        <taxon>Pezizomycotina</taxon>
        <taxon>Eurotiomycetes</taxon>
        <taxon>Eurotiomycetidae</taxon>
        <taxon>Eurotiales</taxon>
        <taxon>Aspergillaceae</taxon>
        <taxon>Aspergillus</taxon>
        <taxon>Aspergillus subgen. Circumdati</taxon>
    </lineage>
</organism>
<dbReference type="AlphaFoldDB" id="A0A319DB87"/>
<reference evidence="3 4" key="1">
    <citation type="submission" date="2018-02" db="EMBL/GenBank/DDBJ databases">
        <title>The genomes of Aspergillus section Nigri reveals drivers in fungal speciation.</title>
        <authorList>
            <consortium name="DOE Joint Genome Institute"/>
            <person name="Vesth T.C."/>
            <person name="Nybo J."/>
            <person name="Theobald S."/>
            <person name="Brandl J."/>
            <person name="Frisvad J.C."/>
            <person name="Nielsen K.F."/>
            <person name="Lyhne E.K."/>
            <person name="Kogle M.E."/>
            <person name="Kuo A."/>
            <person name="Riley R."/>
            <person name="Clum A."/>
            <person name="Nolan M."/>
            <person name="Lipzen A."/>
            <person name="Salamov A."/>
            <person name="Henrissat B."/>
            <person name="Wiebenga A."/>
            <person name="De vries R.P."/>
            <person name="Grigoriev I.V."/>
            <person name="Mortensen U.H."/>
            <person name="Andersen M.R."/>
            <person name="Baker S.E."/>
        </authorList>
    </citation>
    <scope>NUCLEOTIDE SEQUENCE [LARGE SCALE GENOMIC DNA]</scope>
    <source>
        <strain evidence="3 4">CBS 707.79</strain>
    </source>
</reference>
<feature type="compositionally biased region" description="Gly residues" evidence="1">
    <location>
        <begin position="103"/>
        <end position="112"/>
    </location>
</feature>
<feature type="region of interest" description="Disordered" evidence="1">
    <location>
        <begin position="40"/>
        <end position="68"/>
    </location>
</feature>
<dbReference type="EMBL" id="KZ825868">
    <property type="protein sequence ID" value="PYH94630.1"/>
    <property type="molecule type" value="Genomic_DNA"/>
</dbReference>
<evidence type="ECO:0000313" key="4">
    <source>
        <dbReference type="Proteomes" id="UP000247810"/>
    </source>
</evidence>
<dbReference type="STRING" id="1448320.A0A319DB87"/>
<evidence type="ECO:0000313" key="3">
    <source>
        <dbReference type="EMBL" id="PYH94630.1"/>
    </source>
</evidence>
<feature type="compositionally biased region" description="Basic and acidic residues" evidence="1">
    <location>
        <begin position="240"/>
        <end position="267"/>
    </location>
</feature>
<dbReference type="VEuPathDB" id="FungiDB:BO71DRAFT_483658"/>
<feature type="compositionally biased region" description="Gly residues" evidence="1">
    <location>
        <begin position="222"/>
        <end position="232"/>
    </location>
</feature>
<accession>A0A319DB87</accession>
<feature type="region of interest" description="Disordered" evidence="1">
    <location>
        <begin position="86"/>
        <end position="353"/>
    </location>
</feature>
<dbReference type="Proteomes" id="UP000247810">
    <property type="component" value="Unassembled WGS sequence"/>
</dbReference>
<feature type="compositionally biased region" description="Low complexity" evidence="1">
    <location>
        <begin position="92"/>
        <end position="102"/>
    </location>
</feature>
<evidence type="ECO:0000256" key="1">
    <source>
        <dbReference type="SAM" id="MobiDB-lite"/>
    </source>
</evidence>
<protein>
    <submittedName>
        <fullName evidence="3">Uncharacterized protein</fullName>
    </submittedName>
</protein>
<feature type="compositionally biased region" description="Low complexity" evidence="1">
    <location>
        <begin position="193"/>
        <end position="209"/>
    </location>
</feature>